<feature type="compositionally biased region" description="Gly residues" evidence="1">
    <location>
        <begin position="441"/>
        <end position="458"/>
    </location>
</feature>
<evidence type="ECO:0000256" key="1">
    <source>
        <dbReference type="SAM" id="MobiDB-lite"/>
    </source>
</evidence>
<feature type="compositionally biased region" description="Low complexity" evidence="1">
    <location>
        <begin position="410"/>
        <end position="420"/>
    </location>
</feature>
<reference evidence="3" key="1">
    <citation type="journal article" date="2019" name="Int. J. Syst. Evol. Microbiol.">
        <title>The Global Catalogue of Microorganisms (GCM) 10K type strain sequencing project: providing services to taxonomists for standard genome sequencing and annotation.</title>
        <authorList>
            <consortium name="The Broad Institute Genomics Platform"/>
            <consortium name="The Broad Institute Genome Sequencing Center for Infectious Disease"/>
            <person name="Wu L."/>
            <person name="Ma J."/>
        </authorList>
    </citation>
    <scope>NUCLEOTIDE SEQUENCE [LARGE SCALE GENOMIC DNA]</scope>
    <source>
        <strain evidence="3">JCM 16373</strain>
    </source>
</reference>
<dbReference type="Proteomes" id="UP001501447">
    <property type="component" value="Unassembled WGS sequence"/>
</dbReference>
<feature type="compositionally biased region" description="Basic and acidic residues" evidence="1">
    <location>
        <begin position="293"/>
        <end position="304"/>
    </location>
</feature>
<feature type="compositionally biased region" description="Polar residues" evidence="1">
    <location>
        <begin position="318"/>
        <end position="327"/>
    </location>
</feature>
<protein>
    <submittedName>
        <fullName evidence="2">Uncharacterized protein</fullName>
    </submittedName>
</protein>
<name>A0ABP6D8B9_9ACTN</name>
<feature type="compositionally biased region" description="Pro residues" evidence="1">
    <location>
        <begin position="356"/>
        <end position="369"/>
    </location>
</feature>
<sequence>MGGTNGEKPGGGGETENPNVGPEMFQRYLQEKQYGKTGPPLVLAPEHMPLLPAKHRTNFENHSLAEMKALVEGTKPSDLEDVGAALYEASTAIKKAGSWLQREAGRVDWDGDAANAVGNWTEQLGKDTQKMGGFFEAVSTELTILSTGLTGVKNNMMTLKSEPPDNAPLLMNNFKGGGKGHSLKDIRSPAWVDSNPDYKYEKDRAAAIEQMNMLSSYYSVSQQAMDRAEAQKPIFRPLPDVGVPPALPGDGGWNKRTPTETGPGGSGANSQNSNSFHRPDDYPDQDGTPLGGGDRDSVTRHGREFVPPGYSEGDISTGLDSTPYTPTLNPPASGPPVTSQPTVPTPGGQNGWQPSPVAPPVGGFPPPKTTSPSLAKPGVAKSMPPVAPGRTGPGVPGPAGRPGLPGTGGTRPITGPAGRPVGPESGPRGMGRPGMMHPGTTGPGGANGGRGPVGGGTGARAIRPGIVGGTPGRSTQGGSSAIPRGTVVGNEGSRTGRGSAGMTPMGGKGRGKRKSKDTDGPGQRIASTPGGIVGEPRSGESGQGRRPGEFTEGGAGLVRNEDQREPGERGGNEPRRPNYLTENEETGPGGQHNSVPPVVE</sequence>
<dbReference type="RefSeq" id="WP_344570316.1">
    <property type="nucleotide sequence ID" value="NZ_BAAARJ010000027.1"/>
</dbReference>
<feature type="compositionally biased region" description="Basic and acidic residues" evidence="1">
    <location>
        <begin position="559"/>
        <end position="576"/>
    </location>
</feature>
<evidence type="ECO:0000313" key="3">
    <source>
        <dbReference type="Proteomes" id="UP001501447"/>
    </source>
</evidence>
<feature type="region of interest" description="Disordered" evidence="1">
    <location>
        <begin position="1"/>
        <end position="25"/>
    </location>
</feature>
<feature type="compositionally biased region" description="Low complexity" evidence="1">
    <location>
        <begin position="335"/>
        <end position="347"/>
    </location>
</feature>
<evidence type="ECO:0000313" key="2">
    <source>
        <dbReference type="EMBL" id="GAA2636456.1"/>
    </source>
</evidence>
<accession>A0ABP6D8B9</accession>
<organism evidence="2 3">
    <name type="scientific">Streptomyces axinellae</name>
    <dbReference type="NCBI Taxonomy" id="552788"/>
    <lineage>
        <taxon>Bacteria</taxon>
        <taxon>Bacillati</taxon>
        <taxon>Actinomycetota</taxon>
        <taxon>Actinomycetes</taxon>
        <taxon>Kitasatosporales</taxon>
        <taxon>Streptomycetaceae</taxon>
        <taxon>Streptomyces</taxon>
    </lineage>
</organism>
<proteinExistence type="predicted"/>
<gene>
    <name evidence="2" type="ORF">GCM10009863_61230</name>
</gene>
<feature type="region of interest" description="Disordered" evidence="1">
    <location>
        <begin position="235"/>
        <end position="600"/>
    </location>
</feature>
<feature type="compositionally biased region" description="Gly residues" evidence="1">
    <location>
        <begin position="1"/>
        <end position="14"/>
    </location>
</feature>
<comment type="caution">
    <text evidence="2">The sequence shown here is derived from an EMBL/GenBank/DDBJ whole genome shotgun (WGS) entry which is preliminary data.</text>
</comment>
<keyword evidence="3" id="KW-1185">Reference proteome</keyword>
<dbReference type="EMBL" id="BAAARJ010000027">
    <property type="protein sequence ID" value="GAA2636456.1"/>
    <property type="molecule type" value="Genomic_DNA"/>
</dbReference>